<dbReference type="Gene3D" id="3.40.50.150">
    <property type="entry name" value="Vaccinia Virus protein VP39"/>
    <property type="match status" value="1"/>
</dbReference>
<dbReference type="SUPFAM" id="SSF53335">
    <property type="entry name" value="S-adenosyl-L-methionine-dependent methyltransferases"/>
    <property type="match status" value="1"/>
</dbReference>
<comment type="caution">
    <text evidence="7">Lacks conserved residue(s) required for the propagation of feature annotation.</text>
</comment>
<comment type="caution">
    <text evidence="8">The sequence shown here is derived from an EMBL/GenBank/DDBJ whole genome shotgun (WGS) entry which is preliminary data.</text>
</comment>
<dbReference type="InterPro" id="IPR003358">
    <property type="entry name" value="tRNA_(Gua-N-7)_MeTrfase_Trmb"/>
</dbReference>
<evidence type="ECO:0000256" key="5">
    <source>
        <dbReference type="ARBA" id="ARBA00022691"/>
    </source>
</evidence>
<feature type="binding site" evidence="7">
    <location>
        <position position="70"/>
    </location>
    <ligand>
        <name>S-adenosyl-L-methionine</name>
        <dbReference type="ChEBI" id="CHEBI:59789"/>
    </ligand>
</feature>
<dbReference type="Proteomes" id="UP000029692">
    <property type="component" value="Unassembled WGS sequence"/>
</dbReference>
<comment type="pathway">
    <text evidence="7">tRNA modification; N(7)-methylguanine-tRNA biosynthesis.</text>
</comment>
<dbReference type="RefSeq" id="WP_037544581.1">
    <property type="nucleotide sequence ID" value="NZ_JNUP01000003.1"/>
</dbReference>
<feature type="binding site" evidence="7">
    <location>
        <position position="181"/>
    </location>
    <ligand>
        <name>substrate</name>
    </ligand>
</feature>
<dbReference type="PANTHER" id="PTHR23417">
    <property type="entry name" value="3-DEOXY-D-MANNO-OCTULOSONIC-ACID TRANSFERASE/TRNA GUANINE-N 7 - -METHYLTRANSFERASE"/>
    <property type="match status" value="1"/>
</dbReference>
<evidence type="ECO:0000313" key="8">
    <source>
        <dbReference type="EMBL" id="KGE73683.1"/>
    </source>
</evidence>
<protein>
    <recommendedName>
        <fullName evidence="7">tRNA (guanine-N(7)-)-methyltransferase</fullName>
        <ecNumber evidence="7">2.1.1.33</ecNumber>
    </recommendedName>
    <alternativeName>
        <fullName evidence="7">tRNA (guanine(46)-N(7))-methyltransferase</fullName>
    </alternativeName>
    <alternativeName>
        <fullName evidence="7">tRNA(m7G46)-methyltransferase</fullName>
    </alternativeName>
</protein>
<evidence type="ECO:0000256" key="7">
    <source>
        <dbReference type="HAMAP-Rule" id="MF_01057"/>
    </source>
</evidence>
<name>A0A098R1Z2_9SPIO</name>
<organism evidence="8 9">
    <name type="scientific">Spirochaeta lutea</name>
    <dbReference type="NCBI Taxonomy" id="1480694"/>
    <lineage>
        <taxon>Bacteria</taxon>
        <taxon>Pseudomonadati</taxon>
        <taxon>Spirochaetota</taxon>
        <taxon>Spirochaetia</taxon>
        <taxon>Spirochaetales</taxon>
        <taxon>Spirochaetaceae</taxon>
        <taxon>Spirochaeta</taxon>
    </lineage>
</organism>
<sequence>MSESIHKRKIDEQTQRQKRRIRSYVLRQSRMSNLQQRAYDGLFPQYGFTYDPNKVITGADYPKNNPLIIEIGFGMGHATAEIARKRPDRNFLGIEVHSPGVGALLARIEENNLQNLKVIQHDAIPVLIHMIPQMSIEGIHLFFPDPWPKKRHKKRRIFQSSLLSIVSEKLIPEGYVYAVTDWEDYAQQMLETSNNHPDFTNAYHGSFASDIEWRPQTAFERKGLAKNHRIYELFIQKRRINIQ</sequence>
<feature type="binding site" evidence="7">
    <location>
        <position position="145"/>
    </location>
    <ligand>
        <name>S-adenosyl-L-methionine</name>
        <dbReference type="ChEBI" id="CHEBI:59789"/>
    </ligand>
</feature>
<comment type="similarity">
    <text evidence="7">Belongs to the class I-like SAM-binding methyltransferase superfamily. TrmB family.</text>
</comment>
<dbReference type="InterPro" id="IPR029063">
    <property type="entry name" value="SAM-dependent_MTases_sf"/>
</dbReference>
<evidence type="ECO:0000256" key="6">
    <source>
        <dbReference type="ARBA" id="ARBA00022694"/>
    </source>
</evidence>
<keyword evidence="6 7" id="KW-0819">tRNA processing</keyword>
<dbReference type="NCBIfam" id="TIGR00091">
    <property type="entry name" value="tRNA (guanosine(46)-N7)-methyltransferase TrmB"/>
    <property type="match status" value="1"/>
</dbReference>
<dbReference type="AlphaFoldDB" id="A0A098R1Z2"/>
<feature type="binding site" evidence="7">
    <location>
        <begin position="217"/>
        <end position="220"/>
    </location>
    <ligand>
        <name>substrate</name>
    </ligand>
</feature>
<dbReference type="EMBL" id="JNUP01000003">
    <property type="protein sequence ID" value="KGE73683.1"/>
    <property type="molecule type" value="Genomic_DNA"/>
</dbReference>
<keyword evidence="4 7" id="KW-0808">Transferase</keyword>
<gene>
    <name evidence="7" type="primary">trmB</name>
    <name evidence="8" type="ORF">DC28_00100</name>
</gene>
<comment type="function">
    <text evidence="2 7">Catalyzes the formation of N(7)-methylguanine at position 46 (m7G46) in tRNA.</text>
</comment>
<dbReference type="OrthoDB" id="9802090at2"/>
<feature type="binding site" evidence="7">
    <location>
        <position position="122"/>
    </location>
    <ligand>
        <name>S-adenosyl-L-methionine</name>
        <dbReference type="ChEBI" id="CHEBI:59789"/>
    </ligand>
</feature>
<reference evidence="8 9" key="1">
    <citation type="submission" date="2014-05" db="EMBL/GenBank/DDBJ databases">
        <title>De novo Genome Sequence of Spirocheata sp.</title>
        <authorList>
            <person name="Shivani Y."/>
            <person name="Subhash Y."/>
            <person name="Tushar L."/>
            <person name="Sasikala C."/>
            <person name="Ramana C.V."/>
        </authorList>
    </citation>
    <scope>NUCLEOTIDE SEQUENCE [LARGE SCALE GENOMIC DNA]</scope>
    <source>
        <strain evidence="8 9">JC230</strain>
    </source>
</reference>
<keyword evidence="9" id="KW-1185">Reference proteome</keyword>
<keyword evidence="3 7" id="KW-0489">Methyltransferase</keyword>
<dbReference type="InterPro" id="IPR055361">
    <property type="entry name" value="tRNA_methyltr_TrmB_bact"/>
</dbReference>
<evidence type="ECO:0000256" key="2">
    <source>
        <dbReference type="ARBA" id="ARBA00003015"/>
    </source>
</evidence>
<dbReference type="GO" id="GO:0043527">
    <property type="term" value="C:tRNA methyltransferase complex"/>
    <property type="evidence" value="ECO:0007669"/>
    <property type="project" value="TreeGrafter"/>
</dbReference>
<feature type="binding site" evidence="7">
    <location>
        <position position="95"/>
    </location>
    <ligand>
        <name>S-adenosyl-L-methionine</name>
        <dbReference type="ChEBI" id="CHEBI:59789"/>
    </ligand>
</feature>
<comment type="catalytic activity">
    <reaction evidence="1 7">
        <text>guanosine(46) in tRNA + S-adenosyl-L-methionine = N(7)-methylguanosine(46) in tRNA + S-adenosyl-L-homocysteine</text>
        <dbReference type="Rhea" id="RHEA:42708"/>
        <dbReference type="Rhea" id="RHEA-COMP:10188"/>
        <dbReference type="Rhea" id="RHEA-COMP:10189"/>
        <dbReference type="ChEBI" id="CHEBI:57856"/>
        <dbReference type="ChEBI" id="CHEBI:59789"/>
        <dbReference type="ChEBI" id="CHEBI:74269"/>
        <dbReference type="ChEBI" id="CHEBI:74480"/>
        <dbReference type="EC" id="2.1.1.33"/>
    </reaction>
</comment>
<dbReference type="GO" id="GO:0008176">
    <property type="term" value="F:tRNA (guanine(46)-N7)-methyltransferase activity"/>
    <property type="evidence" value="ECO:0007669"/>
    <property type="project" value="UniProtKB-UniRule"/>
</dbReference>
<evidence type="ECO:0000256" key="1">
    <source>
        <dbReference type="ARBA" id="ARBA00000142"/>
    </source>
</evidence>
<dbReference type="Pfam" id="PF02390">
    <property type="entry name" value="Methyltransf_4"/>
    <property type="match status" value="1"/>
</dbReference>
<dbReference type="EC" id="2.1.1.33" evidence="7"/>
<keyword evidence="5 7" id="KW-0949">S-adenosyl-L-methionine</keyword>
<proteinExistence type="inferred from homology"/>
<feature type="binding site" evidence="7">
    <location>
        <position position="149"/>
    </location>
    <ligand>
        <name>substrate</name>
    </ligand>
</feature>
<dbReference type="HAMAP" id="MF_01057">
    <property type="entry name" value="tRNA_methyltr_TrmB"/>
    <property type="match status" value="1"/>
</dbReference>
<dbReference type="STRING" id="1480694.DC28_00100"/>
<evidence type="ECO:0000256" key="3">
    <source>
        <dbReference type="ARBA" id="ARBA00022603"/>
    </source>
</evidence>
<evidence type="ECO:0000256" key="4">
    <source>
        <dbReference type="ARBA" id="ARBA00022679"/>
    </source>
</evidence>
<dbReference type="UniPathway" id="UPA00989"/>
<dbReference type="PROSITE" id="PS51625">
    <property type="entry name" value="SAM_MT_TRMB"/>
    <property type="match status" value="1"/>
</dbReference>
<accession>A0A098R1Z2</accession>
<dbReference type="eggNOG" id="COG0220">
    <property type="taxonomic scope" value="Bacteria"/>
</dbReference>
<evidence type="ECO:0000313" key="9">
    <source>
        <dbReference type="Proteomes" id="UP000029692"/>
    </source>
</evidence>
<dbReference type="PANTHER" id="PTHR23417:SF14">
    <property type="entry name" value="PENTACOTRIPEPTIDE-REPEAT REGION OF PRORP DOMAIN-CONTAINING PROTEIN"/>
    <property type="match status" value="1"/>
</dbReference>